<dbReference type="RefSeq" id="WP_087213853.1">
    <property type="nucleotide sequence ID" value="NZ_JAXOGD010000001.1"/>
</dbReference>
<evidence type="ECO:0000313" key="11">
    <source>
        <dbReference type="Proteomes" id="UP000196074"/>
    </source>
</evidence>
<evidence type="ECO:0000256" key="9">
    <source>
        <dbReference type="HAMAP-Rule" id="MF_00134"/>
    </source>
</evidence>
<dbReference type="InterPro" id="IPR001468">
    <property type="entry name" value="Indole-3-GlycerolPSynthase_CS"/>
</dbReference>
<dbReference type="UniPathway" id="UPA00035">
    <property type="reaction ID" value="UER00043"/>
</dbReference>
<comment type="pathway">
    <text evidence="2 9">Amino-acid biosynthesis; L-tryptophan biosynthesis; L-tryptophan from chorismate: step 4/5.</text>
</comment>
<dbReference type="SUPFAM" id="SSF51366">
    <property type="entry name" value="Ribulose-phoshate binding barrel"/>
    <property type="match status" value="1"/>
</dbReference>
<evidence type="ECO:0000256" key="1">
    <source>
        <dbReference type="ARBA" id="ARBA00001633"/>
    </source>
</evidence>
<organism evidence="10 11">
    <name type="scientific">Enterococcus cecorum</name>
    <dbReference type="NCBI Taxonomy" id="44008"/>
    <lineage>
        <taxon>Bacteria</taxon>
        <taxon>Bacillati</taxon>
        <taxon>Bacillota</taxon>
        <taxon>Bacilli</taxon>
        <taxon>Lactobacillales</taxon>
        <taxon>Enterococcaceae</taxon>
        <taxon>Enterococcus</taxon>
    </lineage>
</organism>
<dbReference type="InterPro" id="IPR045186">
    <property type="entry name" value="Indole-3-glycerol_P_synth"/>
</dbReference>
<evidence type="ECO:0000256" key="5">
    <source>
        <dbReference type="ARBA" id="ARBA00022793"/>
    </source>
</evidence>
<keyword evidence="6 9" id="KW-0822">Tryptophan biosynthesis</keyword>
<keyword evidence="4 9" id="KW-0028">Amino-acid biosynthesis</keyword>
<protein>
    <recommendedName>
        <fullName evidence="9">Indole-3-glycerol phosphate synthase</fullName>
        <shortName evidence="9">IGPS</shortName>
        <ecNumber evidence="9">4.1.1.48</ecNumber>
    </recommendedName>
</protein>
<dbReference type="CDD" id="cd00331">
    <property type="entry name" value="IGPS"/>
    <property type="match status" value="1"/>
</dbReference>
<reference evidence="11" key="1">
    <citation type="submission" date="2017-04" db="EMBL/GenBank/DDBJ databases">
        <title>Function of individual gut microbiota members based on whole genome sequencing of pure cultures obtained from chicken caecum.</title>
        <authorList>
            <person name="Medvecky M."/>
            <person name="Cejkova D."/>
            <person name="Polansky O."/>
            <person name="Karasova D."/>
            <person name="Kubasova T."/>
            <person name="Cizek A."/>
            <person name="Rychlik I."/>
        </authorList>
    </citation>
    <scope>NUCLEOTIDE SEQUENCE [LARGE SCALE GENOMIC DNA]</scope>
    <source>
        <strain evidence="11">An144</strain>
    </source>
</reference>
<evidence type="ECO:0000256" key="6">
    <source>
        <dbReference type="ARBA" id="ARBA00022822"/>
    </source>
</evidence>
<dbReference type="GO" id="GO:0004640">
    <property type="term" value="F:phosphoribosylanthranilate isomerase activity"/>
    <property type="evidence" value="ECO:0007669"/>
    <property type="project" value="TreeGrafter"/>
</dbReference>
<proteinExistence type="inferred from homology"/>
<accession>A0A1Y4R242</accession>
<evidence type="ECO:0000256" key="3">
    <source>
        <dbReference type="ARBA" id="ARBA00008737"/>
    </source>
</evidence>
<evidence type="ECO:0000256" key="7">
    <source>
        <dbReference type="ARBA" id="ARBA00023141"/>
    </source>
</evidence>
<dbReference type="InterPro" id="IPR011060">
    <property type="entry name" value="RibuloseP-bd_barrel"/>
</dbReference>
<dbReference type="Gene3D" id="3.20.20.70">
    <property type="entry name" value="Aldolase class I"/>
    <property type="match status" value="1"/>
</dbReference>
<evidence type="ECO:0000256" key="8">
    <source>
        <dbReference type="ARBA" id="ARBA00023239"/>
    </source>
</evidence>
<dbReference type="AlphaFoldDB" id="A0A1Y4R242"/>
<dbReference type="PANTHER" id="PTHR22854:SF2">
    <property type="entry name" value="INDOLE-3-GLYCEROL-PHOSPHATE SYNTHASE"/>
    <property type="match status" value="1"/>
</dbReference>
<dbReference type="PROSITE" id="PS00614">
    <property type="entry name" value="IGPS"/>
    <property type="match status" value="1"/>
</dbReference>
<evidence type="ECO:0000256" key="2">
    <source>
        <dbReference type="ARBA" id="ARBA00004696"/>
    </source>
</evidence>
<dbReference type="PANTHER" id="PTHR22854">
    <property type="entry name" value="TRYPTOPHAN BIOSYNTHESIS PROTEIN"/>
    <property type="match status" value="1"/>
</dbReference>
<comment type="similarity">
    <text evidence="3 9">Belongs to the TrpC family.</text>
</comment>
<comment type="catalytic activity">
    <reaction evidence="1 9">
        <text>1-(2-carboxyphenylamino)-1-deoxy-D-ribulose 5-phosphate + H(+) = (1S,2R)-1-C-(indol-3-yl)glycerol 3-phosphate + CO2 + H2O</text>
        <dbReference type="Rhea" id="RHEA:23476"/>
        <dbReference type="ChEBI" id="CHEBI:15377"/>
        <dbReference type="ChEBI" id="CHEBI:15378"/>
        <dbReference type="ChEBI" id="CHEBI:16526"/>
        <dbReference type="ChEBI" id="CHEBI:58613"/>
        <dbReference type="ChEBI" id="CHEBI:58866"/>
        <dbReference type="EC" id="4.1.1.48"/>
    </reaction>
</comment>
<keyword evidence="8 9" id="KW-0456">Lyase</keyword>
<gene>
    <name evidence="9" type="primary">trpC</name>
    <name evidence="10" type="ORF">B5E88_01910</name>
</gene>
<dbReference type="Proteomes" id="UP000196074">
    <property type="component" value="Unassembled WGS sequence"/>
</dbReference>
<dbReference type="InterPro" id="IPR013798">
    <property type="entry name" value="Indole-3-glycerol_P_synth_dom"/>
</dbReference>
<dbReference type="GO" id="GO:0000162">
    <property type="term" value="P:L-tryptophan biosynthetic process"/>
    <property type="evidence" value="ECO:0007669"/>
    <property type="project" value="UniProtKB-UniRule"/>
</dbReference>
<keyword evidence="5 9" id="KW-0210">Decarboxylase</keyword>
<comment type="caution">
    <text evidence="10">The sequence shown here is derived from an EMBL/GenBank/DDBJ whole genome shotgun (WGS) entry which is preliminary data.</text>
</comment>
<sequence>MTDILQTIATKTKERIEKQKALHSLEELKQACAKLPINQDFPFEQALRKEGLSYICECKKASPSKGLIDEDFHYLQIAKEYENVGARAISVLTEPEFFLGSDQYLQEIAQEVKIPCLRKDFIIDEYMIYQAKLLGAQAILLIVSLLDTQILKQYLDLATSLGLSCLVEAHDEVEIKKAIEVGAKIIGVNNRNLRNFQVNVENTLNLRQAIPKEILMVAESGIQNRSDIALLEKAQIDAVLIGETLMKASDRQAKMAELRGEKNEQN</sequence>
<evidence type="ECO:0000313" key="10">
    <source>
        <dbReference type="EMBL" id="OUQ11638.1"/>
    </source>
</evidence>
<dbReference type="Pfam" id="PF00218">
    <property type="entry name" value="IGPS"/>
    <property type="match status" value="1"/>
</dbReference>
<dbReference type="InterPro" id="IPR013785">
    <property type="entry name" value="Aldolase_TIM"/>
</dbReference>
<keyword evidence="7 9" id="KW-0057">Aromatic amino acid biosynthesis</keyword>
<dbReference type="GO" id="GO:0004425">
    <property type="term" value="F:indole-3-glycerol-phosphate synthase activity"/>
    <property type="evidence" value="ECO:0007669"/>
    <property type="project" value="UniProtKB-UniRule"/>
</dbReference>
<dbReference type="FunFam" id="3.20.20.70:FF:000024">
    <property type="entry name" value="Indole-3-glycerol phosphate synthase"/>
    <property type="match status" value="1"/>
</dbReference>
<dbReference type="NCBIfam" id="NF001377">
    <property type="entry name" value="PRK00278.2-4"/>
    <property type="match status" value="1"/>
</dbReference>
<name>A0A1Y4R242_9ENTE</name>
<evidence type="ECO:0000256" key="4">
    <source>
        <dbReference type="ARBA" id="ARBA00022605"/>
    </source>
</evidence>
<dbReference type="HAMAP" id="MF_00134_B">
    <property type="entry name" value="IGPS_B"/>
    <property type="match status" value="1"/>
</dbReference>
<dbReference type="EMBL" id="NFLC01000002">
    <property type="protein sequence ID" value="OUQ11638.1"/>
    <property type="molecule type" value="Genomic_DNA"/>
</dbReference>
<dbReference type="EC" id="4.1.1.48" evidence="9"/>